<accession>A0A0F9UMU6</accession>
<gene>
    <name evidence="2" type="ORF">LCGC14_0244040</name>
</gene>
<keyword evidence="1" id="KW-1133">Transmembrane helix</keyword>
<comment type="caution">
    <text evidence="2">The sequence shown here is derived from an EMBL/GenBank/DDBJ whole genome shotgun (WGS) entry which is preliminary data.</text>
</comment>
<evidence type="ECO:0000256" key="1">
    <source>
        <dbReference type="SAM" id="Phobius"/>
    </source>
</evidence>
<keyword evidence="1" id="KW-0812">Transmembrane</keyword>
<dbReference type="EMBL" id="LAZR01000125">
    <property type="protein sequence ID" value="KKN88797.1"/>
    <property type="molecule type" value="Genomic_DNA"/>
</dbReference>
<reference evidence="2" key="1">
    <citation type="journal article" date="2015" name="Nature">
        <title>Complex archaea that bridge the gap between prokaryotes and eukaryotes.</title>
        <authorList>
            <person name="Spang A."/>
            <person name="Saw J.H."/>
            <person name="Jorgensen S.L."/>
            <person name="Zaremba-Niedzwiedzka K."/>
            <person name="Martijn J."/>
            <person name="Lind A.E."/>
            <person name="van Eijk R."/>
            <person name="Schleper C."/>
            <person name="Guy L."/>
            <person name="Ettema T.J."/>
        </authorList>
    </citation>
    <scope>NUCLEOTIDE SEQUENCE</scope>
</reference>
<sequence>MDQVLLAFVEWGREHWIFFGWTAFWGLIFLILCTFQFLRTIFFVLPNRILRTIKVTMQGWPPEHLDADGDWKPEPKTE</sequence>
<organism evidence="2">
    <name type="scientific">marine sediment metagenome</name>
    <dbReference type="NCBI Taxonomy" id="412755"/>
    <lineage>
        <taxon>unclassified sequences</taxon>
        <taxon>metagenomes</taxon>
        <taxon>ecological metagenomes</taxon>
    </lineage>
</organism>
<protein>
    <submittedName>
        <fullName evidence="2">Uncharacterized protein</fullName>
    </submittedName>
</protein>
<keyword evidence="1" id="KW-0472">Membrane</keyword>
<name>A0A0F9UMU6_9ZZZZ</name>
<evidence type="ECO:0000313" key="2">
    <source>
        <dbReference type="EMBL" id="KKN88797.1"/>
    </source>
</evidence>
<feature type="transmembrane region" description="Helical" evidence="1">
    <location>
        <begin position="16"/>
        <end position="38"/>
    </location>
</feature>
<dbReference type="AlphaFoldDB" id="A0A0F9UMU6"/>
<proteinExistence type="predicted"/>